<evidence type="ECO:0000313" key="9">
    <source>
        <dbReference type="EMBL" id="THV03204.1"/>
    </source>
</evidence>
<dbReference type="InterPro" id="IPR036236">
    <property type="entry name" value="Znf_C2H2_sf"/>
</dbReference>
<dbReference type="InterPro" id="IPR013087">
    <property type="entry name" value="Znf_C2H2_type"/>
</dbReference>
<gene>
    <name evidence="9" type="ORF">K435DRAFT_651805</name>
</gene>
<dbReference type="PROSITE" id="PS50157">
    <property type="entry name" value="ZINC_FINGER_C2H2_2"/>
    <property type="match status" value="1"/>
</dbReference>
<feature type="domain" description="C2H2-type" evidence="8">
    <location>
        <begin position="85"/>
        <end position="113"/>
    </location>
</feature>
<evidence type="ECO:0000256" key="6">
    <source>
        <dbReference type="PROSITE-ProRule" id="PRU00042"/>
    </source>
</evidence>
<dbReference type="SMART" id="SM00355">
    <property type="entry name" value="ZnF_C2H2"/>
    <property type="match status" value="2"/>
</dbReference>
<keyword evidence="4" id="KW-0862">Zinc</keyword>
<evidence type="ECO:0000259" key="8">
    <source>
        <dbReference type="PROSITE" id="PS50157"/>
    </source>
</evidence>
<reference evidence="9 10" key="1">
    <citation type="journal article" date="2019" name="Nat. Ecol. Evol.">
        <title>Megaphylogeny resolves global patterns of mushroom evolution.</title>
        <authorList>
            <person name="Varga T."/>
            <person name="Krizsan K."/>
            <person name="Foldi C."/>
            <person name="Dima B."/>
            <person name="Sanchez-Garcia M."/>
            <person name="Sanchez-Ramirez S."/>
            <person name="Szollosi G.J."/>
            <person name="Szarkandi J.G."/>
            <person name="Papp V."/>
            <person name="Albert L."/>
            <person name="Andreopoulos W."/>
            <person name="Angelini C."/>
            <person name="Antonin V."/>
            <person name="Barry K.W."/>
            <person name="Bougher N.L."/>
            <person name="Buchanan P."/>
            <person name="Buyck B."/>
            <person name="Bense V."/>
            <person name="Catcheside P."/>
            <person name="Chovatia M."/>
            <person name="Cooper J."/>
            <person name="Damon W."/>
            <person name="Desjardin D."/>
            <person name="Finy P."/>
            <person name="Geml J."/>
            <person name="Haridas S."/>
            <person name="Hughes K."/>
            <person name="Justo A."/>
            <person name="Karasinski D."/>
            <person name="Kautmanova I."/>
            <person name="Kiss B."/>
            <person name="Kocsube S."/>
            <person name="Kotiranta H."/>
            <person name="LaButti K.M."/>
            <person name="Lechner B.E."/>
            <person name="Liimatainen K."/>
            <person name="Lipzen A."/>
            <person name="Lukacs Z."/>
            <person name="Mihaltcheva S."/>
            <person name="Morgado L.N."/>
            <person name="Niskanen T."/>
            <person name="Noordeloos M.E."/>
            <person name="Ohm R.A."/>
            <person name="Ortiz-Santana B."/>
            <person name="Ovrebo C."/>
            <person name="Racz N."/>
            <person name="Riley R."/>
            <person name="Savchenko A."/>
            <person name="Shiryaev A."/>
            <person name="Soop K."/>
            <person name="Spirin V."/>
            <person name="Szebenyi C."/>
            <person name="Tomsovsky M."/>
            <person name="Tulloss R.E."/>
            <person name="Uehling J."/>
            <person name="Grigoriev I.V."/>
            <person name="Vagvolgyi C."/>
            <person name="Papp T."/>
            <person name="Martin F.M."/>
            <person name="Miettinen O."/>
            <person name="Hibbett D.S."/>
            <person name="Nagy L.G."/>
        </authorList>
    </citation>
    <scope>NUCLEOTIDE SEQUENCE [LARGE SCALE GENOMIC DNA]</scope>
    <source>
        <strain evidence="9 10">CBS 962.96</strain>
    </source>
</reference>
<evidence type="ECO:0000256" key="2">
    <source>
        <dbReference type="ARBA" id="ARBA00022723"/>
    </source>
</evidence>
<evidence type="ECO:0000256" key="1">
    <source>
        <dbReference type="ARBA" id="ARBA00004123"/>
    </source>
</evidence>
<dbReference type="PROSITE" id="PS00028">
    <property type="entry name" value="ZINC_FINGER_C2H2_1"/>
    <property type="match status" value="1"/>
</dbReference>
<evidence type="ECO:0000313" key="10">
    <source>
        <dbReference type="Proteomes" id="UP000297245"/>
    </source>
</evidence>
<accession>A0A4S8MLV4</accession>
<feature type="compositionally biased region" description="Pro residues" evidence="7">
    <location>
        <begin position="262"/>
        <end position="317"/>
    </location>
</feature>
<dbReference type="OrthoDB" id="1306014at2759"/>
<evidence type="ECO:0000256" key="7">
    <source>
        <dbReference type="SAM" id="MobiDB-lite"/>
    </source>
</evidence>
<comment type="subcellular location">
    <subcellularLocation>
        <location evidence="1">Nucleus</location>
    </subcellularLocation>
</comment>
<keyword evidence="5" id="KW-0539">Nucleus</keyword>
<dbReference type="PANTHER" id="PTHR23215">
    <property type="entry name" value="ZINC FINGER PROTEIN 207"/>
    <property type="match status" value="1"/>
</dbReference>
<sequence length="429" mass="46075">MKCTTLSNTPSQGPNWHSQTRTTKLLHYKLPHHHGQEKKQTGKHSLTCPSFPSDRIQVIRPWCWYCEREFEDEKVLMQHQKAKHFKCNMCPRRLNTAGGLAVHIQQVHKLEPENLPRIENALPGRDGYEVEIFGMEGIPAPDVADYKRRKEIELGLAAGSISQPAPKRPKTENRPLSENELKAALEAHKALMGGNNDSTPTTNPASSGPVLGAPPQAYVAPPTPAPPPISPMPGMVPPGTPGVPPMFPPGMIPGQPPFPPMPGMPGFPPGPPPPGFPVPPGFPPPGMMPPLPGAFPPMQPGAPGPPGRPPLGPPPAFVPQQASSASPPPPPPGLIAANLATPTPPPVSANVSNPSVDQASRPTLPDPARKQTNPPFKKPTELKYSDANFSPEEVRAHSPRYRFIKTSEGAVPTGEEPRGKKRARAEDFL</sequence>
<dbReference type="SUPFAM" id="SSF57667">
    <property type="entry name" value="beta-beta-alpha zinc fingers"/>
    <property type="match status" value="1"/>
</dbReference>
<dbReference type="PRINTS" id="PR01217">
    <property type="entry name" value="PRICHEXTENSN"/>
</dbReference>
<dbReference type="GO" id="GO:0008270">
    <property type="term" value="F:zinc ion binding"/>
    <property type="evidence" value="ECO:0007669"/>
    <property type="project" value="UniProtKB-KW"/>
</dbReference>
<keyword evidence="10" id="KW-1185">Reference proteome</keyword>
<keyword evidence="2" id="KW-0479">Metal-binding</keyword>
<dbReference type="PANTHER" id="PTHR23215:SF0">
    <property type="entry name" value="BUB3-INTERACTING AND GLEBS MOTIF-CONTAINING PROTEIN ZNF207"/>
    <property type="match status" value="1"/>
</dbReference>
<evidence type="ECO:0000256" key="3">
    <source>
        <dbReference type="ARBA" id="ARBA00022771"/>
    </source>
</evidence>
<dbReference type="AlphaFoldDB" id="A0A4S8MLV4"/>
<dbReference type="Gene3D" id="3.30.160.60">
    <property type="entry name" value="Classic Zinc Finger"/>
    <property type="match status" value="1"/>
</dbReference>
<name>A0A4S8MLV4_DENBC</name>
<dbReference type="GO" id="GO:0005634">
    <property type="term" value="C:nucleus"/>
    <property type="evidence" value="ECO:0007669"/>
    <property type="project" value="UniProtKB-SubCell"/>
</dbReference>
<dbReference type="EMBL" id="ML179069">
    <property type="protein sequence ID" value="THV03204.1"/>
    <property type="molecule type" value="Genomic_DNA"/>
</dbReference>
<protein>
    <recommendedName>
        <fullName evidence="8">C2H2-type domain-containing protein</fullName>
    </recommendedName>
</protein>
<organism evidence="9 10">
    <name type="scientific">Dendrothele bispora (strain CBS 962.96)</name>
    <dbReference type="NCBI Taxonomy" id="1314807"/>
    <lineage>
        <taxon>Eukaryota</taxon>
        <taxon>Fungi</taxon>
        <taxon>Dikarya</taxon>
        <taxon>Basidiomycota</taxon>
        <taxon>Agaricomycotina</taxon>
        <taxon>Agaricomycetes</taxon>
        <taxon>Agaricomycetidae</taxon>
        <taxon>Agaricales</taxon>
        <taxon>Agaricales incertae sedis</taxon>
        <taxon>Dendrothele</taxon>
    </lineage>
</organism>
<evidence type="ECO:0000256" key="4">
    <source>
        <dbReference type="ARBA" id="ARBA00022833"/>
    </source>
</evidence>
<proteinExistence type="predicted"/>
<feature type="region of interest" description="Disordered" evidence="7">
    <location>
        <begin position="262"/>
        <end position="429"/>
    </location>
</feature>
<dbReference type="Proteomes" id="UP000297245">
    <property type="component" value="Unassembled WGS sequence"/>
</dbReference>
<evidence type="ECO:0000256" key="5">
    <source>
        <dbReference type="ARBA" id="ARBA00023242"/>
    </source>
</evidence>
<keyword evidence="3 6" id="KW-0863">Zinc-finger</keyword>
<dbReference type="CDD" id="cd20908">
    <property type="entry name" value="SUF4-like"/>
    <property type="match status" value="1"/>
</dbReference>